<feature type="region of interest" description="Disordered" evidence="1">
    <location>
        <begin position="61"/>
        <end position="91"/>
    </location>
</feature>
<evidence type="ECO:0000313" key="3">
    <source>
        <dbReference type="Proteomes" id="UP001355206"/>
    </source>
</evidence>
<reference evidence="2 3" key="1">
    <citation type="journal article" date="2012" name="Genet. Mol. Biol.">
        <title>Analysis of 16S rRNA and mxaF genes revealing insights into Methylobacterium niche-specific plant association.</title>
        <authorList>
            <person name="Dourado M.N."/>
            <person name="Andreote F.D."/>
            <person name="Dini-Andreote F."/>
            <person name="Conti R."/>
            <person name="Araujo J.M."/>
            <person name="Araujo W.L."/>
        </authorList>
    </citation>
    <scope>NUCLEOTIDE SEQUENCE [LARGE SCALE GENOMIC DNA]</scope>
    <source>
        <strain evidence="2 3">TC3-10</strain>
    </source>
</reference>
<evidence type="ECO:0000313" key="2">
    <source>
        <dbReference type="EMBL" id="MEE7490416.1"/>
    </source>
</evidence>
<dbReference type="RefSeq" id="WP_331301406.1">
    <property type="nucleotide sequence ID" value="NZ_MLCA01000001.1"/>
</dbReference>
<evidence type="ECO:0000256" key="1">
    <source>
        <dbReference type="SAM" id="MobiDB-lite"/>
    </source>
</evidence>
<name>A0ABU7TL98_9HYPH</name>
<gene>
    <name evidence="2" type="ORF">MOTC310_07955</name>
</gene>
<organism evidence="2 3">
    <name type="scientific">Methylobacterium oryzae</name>
    <dbReference type="NCBI Taxonomy" id="334852"/>
    <lineage>
        <taxon>Bacteria</taxon>
        <taxon>Pseudomonadati</taxon>
        <taxon>Pseudomonadota</taxon>
        <taxon>Alphaproteobacteria</taxon>
        <taxon>Hyphomicrobiales</taxon>
        <taxon>Methylobacteriaceae</taxon>
        <taxon>Methylobacterium</taxon>
    </lineage>
</organism>
<comment type="caution">
    <text evidence="2">The sequence shown here is derived from an EMBL/GenBank/DDBJ whole genome shotgun (WGS) entry which is preliminary data.</text>
</comment>
<dbReference type="EMBL" id="MLCA01000001">
    <property type="protein sequence ID" value="MEE7490416.1"/>
    <property type="molecule type" value="Genomic_DNA"/>
</dbReference>
<feature type="compositionally biased region" description="Basic and acidic residues" evidence="1">
    <location>
        <begin position="61"/>
        <end position="70"/>
    </location>
</feature>
<protein>
    <submittedName>
        <fullName evidence="2">Uncharacterized protein</fullName>
    </submittedName>
</protein>
<dbReference type="Proteomes" id="UP001355206">
    <property type="component" value="Unassembled WGS sequence"/>
</dbReference>
<keyword evidence="3" id="KW-1185">Reference proteome</keyword>
<accession>A0ABU7TL98</accession>
<sequence>MIPDPTHATPSDNLLGLLFSRIFHLRTELGEHAYERSLRALLVALGASALTEAERLARAYEDRTGRRPTDLHATPWTRRTTGEPLDQSIEP</sequence>
<proteinExistence type="predicted"/>